<dbReference type="EMBL" id="HG916765">
    <property type="protein sequence ID" value="CDM23053.1"/>
    <property type="molecule type" value="Genomic_DNA"/>
</dbReference>
<dbReference type="eggNOG" id="ENOG5033DR2">
    <property type="taxonomic scope" value="Bacteria"/>
</dbReference>
<dbReference type="KEGG" id="cdn:BN940_02886"/>
<dbReference type="HOGENOM" id="CLU_2057137_0_0_4"/>
<gene>
    <name evidence="1" type="ORF">BN940_02886</name>
</gene>
<proteinExistence type="predicted"/>
<keyword evidence="2" id="KW-1185">Reference proteome</keyword>
<evidence type="ECO:0000313" key="2">
    <source>
        <dbReference type="Proteomes" id="UP000019805"/>
    </source>
</evidence>
<evidence type="ECO:0000313" key="1">
    <source>
        <dbReference type="EMBL" id="CDM23053.1"/>
    </source>
</evidence>
<organism evidence="1 2">
    <name type="scientific">Castellaniella defragrans (strain DSM 12143 / CCUG 39792 / 65Phen)</name>
    <name type="common">Alcaligenes defragrans</name>
    <dbReference type="NCBI Taxonomy" id="1437824"/>
    <lineage>
        <taxon>Bacteria</taxon>
        <taxon>Pseudomonadati</taxon>
        <taxon>Pseudomonadota</taxon>
        <taxon>Betaproteobacteria</taxon>
        <taxon>Burkholderiales</taxon>
        <taxon>Alcaligenaceae</taxon>
        <taxon>Castellaniella</taxon>
    </lineage>
</organism>
<protein>
    <submittedName>
        <fullName evidence="1">Uncharacterized protein</fullName>
    </submittedName>
</protein>
<reference evidence="1 2" key="1">
    <citation type="journal article" date="2014" name="BMC Microbiol.">
        <title>The oxygen-independent metabolism of cyclic monoterpenes in Castellaniella defragrans 65Phen.</title>
        <authorList>
            <person name="Petasch J."/>
            <person name="Disch E.M."/>
            <person name="Markert S."/>
            <person name="Becher D."/>
            <person name="Schweder T."/>
            <person name="Huttel B."/>
            <person name="Reinhardt R."/>
            <person name="Harder J."/>
        </authorList>
    </citation>
    <scope>NUCLEOTIDE SEQUENCE [LARGE SCALE GENOMIC DNA]</scope>
    <source>
        <strain evidence="1">65Phen</strain>
    </source>
</reference>
<accession>W8WTN6</accession>
<name>W8WTN6_CASD6</name>
<dbReference type="Proteomes" id="UP000019805">
    <property type="component" value="Chromosome"/>
</dbReference>
<dbReference type="STRING" id="1437824.BN940_02886"/>
<sequence length="119" mass="13596">MLTDEEKARWKEIQLGKVDDEIRLWRTRLVRALAAEQAARDKPELEEIVARKIGGENQPTAEKRYKRRDYAALIDRIGGRIESLEKTRMELMKTDSEATEQTEPIVIQIQAGSQTGGSD</sequence>
<dbReference type="AlphaFoldDB" id="W8WTN6"/>